<protein>
    <submittedName>
        <fullName evidence="2">Protein of uncharacterized function (DUF2812)</fullName>
    </submittedName>
</protein>
<feature type="transmembrane region" description="Helical" evidence="1">
    <location>
        <begin position="231"/>
        <end position="249"/>
    </location>
</feature>
<keyword evidence="1" id="KW-0812">Transmembrane</keyword>
<evidence type="ECO:0000313" key="3">
    <source>
        <dbReference type="Proteomes" id="UP000095594"/>
    </source>
</evidence>
<keyword evidence="1" id="KW-1133">Transmembrane helix</keyword>
<name>A0A173XEL8_9CLOT</name>
<evidence type="ECO:0000256" key="1">
    <source>
        <dbReference type="SAM" id="Phobius"/>
    </source>
</evidence>
<dbReference type="RefSeq" id="WP_055262698.1">
    <property type="nucleotide sequence ID" value="NZ_CABIXQ010000001.1"/>
</dbReference>
<dbReference type="EMBL" id="CYZX01000001">
    <property type="protein sequence ID" value="CUN50123.1"/>
    <property type="molecule type" value="Genomic_DNA"/>
</dbReference>
<sequence>MVIGNRKKVLFKIVPYEYRSLELYLEKMALKGWKFEDIQGEFLSFVKIDPTQIRYWVDINDTNKIRNIEDTIKNGGTNKLGWNLIYRYNEIDIYSREDGVEEVHEEINQKEKFKDIAKLSLKNISMTLITVFLLAVTTLSDEFVNVIVNDDKIIMLIITTMIIVYQLTHITSFVTWYIRGKKSLRRNEEVSYKIHWLSKIRIVINTVVIVSGITALIYLGILTPDNSINEIIGVAMFLLVILIIINLVGKNSGSVSKKRRIDIFNIIGLVLLISILIGRNYIHKDTNYNNNYNLNKELNLTLEDFNDKSVNAGRNYINENKGTFASQLWFYDEGSNGYLDYNFFESNYKWIMDKYLEDRIKWINTLGNSSVEKVNYNEAVTLYTLQERNFYMLVSEDKAIDFINLNYRYDKEEFINKVYEEIFLGKS</sequence>
<accession>A0A173XEL8</accession>
<feature type="transmembrane region" description="Helical" evidence="1">
    <location>
        <begin position="199"/>
        <end position="219"/>
    </location>
</feature>
<dbReference type="Proteomes" id="UP000095594">
    <property type="component" value="Unassembled WGS sequence"/>
</dbReference>
<proteinExistence type="predicted"/>
<gene>
    <name evidence="2" type="ORF">ERS852471_00024</name>
</gene>
<dbReference type="AlphaFoldDB" id="A0A173XEL8"/>
<organism evidence="2 3">
    <name type="scientific">Clostridium disporicum</name>
    <dbReference type="NCBI Taxonomy" id="84024"/>
    <lineage>
        <taxon>Bacteria</taxon>
        <taxon>Bacillati</taxon>
        <taxon>Bacillota</taxon>
        <taxon>Clostridia</taxon>
        <taxon>Eubacteriales</taxon>
        <taxon>Clostridiaceae</taxon>
        <taxon>Clostridium</taxon>
    </lineage>
</organism>
<reference evidence="2 3" key="1">
    <citation type="submission" date="2015-09" db="EMBL/GenBank/DDBJ databases">
        <authorList>
            <consortium name="Pathogen Informatics"/>
        </authorList>
    </citation>
    <scope>NUCLEOTIDE SEQUENCE [LARGE SCALE GENOMIC DNA]</scope>
    <source>
        <strain evidence="2 3">2789STDY5834856</strain>
    </source>
</reference>
<dbReference type="OrthoDB" id="1650893at2"/>
<feature type="transmembrane region" description="Helical" evidence="1">
    <location>
        <begin position="261"/>
        <end position="282"/>
    </location>
</feature>
<dbReference type="InterPro" id="IPR021359">
    <property type="entry name" value="DUF2812"/>
</dbReference>
<feature type="transmembrane region" description="Helical" evidence="1">
    <location>
        <begin position="119"/>
        <end position="140"/>
    </location>
</feature>
<evidence type="ECO:0000313" key="2">
    <source>
        <dbReference type="EMBL" id="CUN50123.1"/>
    </source>
</evidence>
<dbReference type="Pfam" id="PF11193">
    <property type="entry name" value="DUF2812"/>
    <property type="match status" value="1"/>
</dbReference>
<keyword evidence="1" id="KW-0472">Membrane</keyword>
<feature type="transmembrane region" description="Helical" evidence="1">
    <location>
        <begin position="152"/>
        <end position="178"/>
    </location>
</feature>